<keyword evidence="6" id="KW-1133">Transmembrane helix</keyword>
<keyword evidence="6" id="KW-0472">Membrane</keyword>
<reference evidence="9" key="1">
    <citation type="submission" date="2022-08" db="EMBL/GenBank/DDBJ databases">
        <title>Novel sulphate-reducing endosymbionts in the free-living metamonad Anaeramoeba.</title>
        <authorList>
            <person name="Jerlstrom-Hultqvist J."/>
            <person name="Cepicka I."/>
            <person name="Gallot-Lavallee L."/>
            <person name="Salas-Leiva D."/>
            <person name="Curtis B.A."/>
            <person name="Zahonova K."/>
            <person name="Pipaliya S."/>
            <person name="Dacks J."/>
            <person name="Roger A.J."/>
        </authorList>
    </citation>
    <scope>NUCLEOTIDE SEQUENCE</scope>
    <source>
        <strain evidence="9">Busselton2</strain>
    </source>
</reference>
<dbReference type="InterPro" id="IPR036055">
    <property type="entry name" value="LDL_receptor-like_sf"/>
</dbReference>
<feature type="chain" id="PRO_5043720350" description="Glucosidase 2 subunit beta" evidence="7">
    <location>
        <begin position="23"/>
        <end position="449"/>
    </location>
</feature>
<dbReference type="InterPro" id="IPR002172">
    <property type="entry name" value="LDrepeatLR_classA_rpt"/>
</dbReference>
<evidence type="ECO:0000256" key="5">
    <source>
        <dbReference type="SAM" id="Coils"/>
    </source>
</evidence>
<accession>A0AAV7ZU52</accession>
<dbReference type="Gene3D" id="4.10.400.10">
    <property type="entry name" value="Low-density Lipoprotein Receptor"/>
    <property type="match status" value="1"/>
</dbReference>
<evidence type="ECO:0000313" key="9">
    <source>
        <dbReference type="EMBL" id="KAJ3443500.1"/>
    </source>
</evidence>
<feature type="transmembrane region" description="Helical" evidence="6">
    <location>
        <begin position="410"/>
        <end position="431"/>
    </location>
</feature>
<keyword evidence="3" id="KW-0256">Endoplasmic reticulum</keyword>
<dbReference type="InterPro" id="IPR028146">
    <property type="entry name" value="PRKCSH_N"/>
</dbReference>
<name>A0AAV7ZU52_9EUKA</name>
<sequence length="449" mass="52545">MQSMNLFWVFLLLIIFVDLSLQNLELPVRGASPKLNEKYSKIKNQEFFKCDNGLNEYPISFINDNYCDCEDGSDEPGTSACIEMTFYCSNEGYVPEIIPSSRVNDGICDCSDGSDEWMSPNKCQNLSKEKKVRLDKQMEEEITIRREGYIAKLKLKKKTEKKSDKALQKINDLNQEIKEINKTLIQITYYQSLYTDPNKVMTEEQKTEVNSFLKLTGWERFKSFFVSSSISNQNKLQMKKSKIEDKIMILQEKIKMVDPFQTDNQSNPEDDFFYLKDTHYSWKTDDKHYDYTFYPFDKVEQRDNNDRNTVTIGRWNDKQVTDGQELYINGKRCNNGPSREVLIKYKCHKTSKIVSVKETNFCIYELIFQTPGICEDIDDDFHDQQKKEAIESEIVSKNVISTKNNNSNSGLWKIVIIVALCVMAYFAYTYYNQKNDNNGLFQKKSLKNE</sequence>
<feature type="signal peptide" evidence="7">
    <location>
        <begin position="1"/>
        <end position="22"/>
    </location>
</feature>
<dbReference type="Pfam" id="PF13015">
    <property type="entry name" value="PRKCSH_1"/>
    <property type="match status" value="1"/>
</dbReference>
<dbReference type="GO" id="GO:0017177">
    <property type="term" value="C:glucosidase II complex"/>
    <property type="evidence" value="ECO:0007669"/>
    <property type="project" value="TreeGrafter"/>
</dbReference>
<keyword evidence="2 7" id="KW-0732">Signal</keyword>
<keyword evidence="5" id="KW-0175">Coiled coil</keyword>
<keyword evidence="4" id="KW-1015">Disulfide bond</keyword>
<gene>
    <name evidence="9" type="ORF">M0812_09343</name>
</gene>
<dbReference type="PANTHER" id="PTHR12630">
    <property type="entry name" value="N-LINKED OLIGOSACCHARIDE PROCESSING"/>
    <property type="match status" value="1"/>
</dbReference>
<evidence type="ECO:0000256" key="3">
    <source>
        <dbReference type="ARBA" id="ARBA00022824"/>
    </source>
</evidence>
<keyword evidence="6" id="KW-0812">Transmembrane</keyword>
<dbReference type="PANTHER" id="PTHR12630:SF1">
    <property type="entry name" value="GLUCOSIDASE 2 SUBUNIT BETA"/>
    <property type="match status" value="1"/>
</dbReference>
<dbReference type="InterPro" id="IPR036607">
    <property type="entry name" value="PRKCSH"/>
</dbReference>
<evidence type="ECO:0000259" key="8">
    <source>
        <dbReference type="PROSITE" id="PS51914"/>
    </source>
</evidence>
<evidence type="ECO:0000256" key="2">
    <source>
        <dbReference type="ARBA" id="ARBA00022729"/>
    </source>
</evidence>
<dbReference type="CDD" id="cd00112">
    <property type="entry name" value="LDLa"/>
    <property type="match status" value="2"/>
</dbReference>
<evidence type="ECO:0000256" key="1">
    <source>
        <dbReference type="ARBA" id="ARBA00022387"/>
    </source>
</evidence>
<dbReference type="Gene3D" id="2.70.130.10">
    <property type="entry name" value="Mannose-6-phosphate receptor binding domain"/>
    <property type="match status" value="1"/>
</dbReference>
<dbReference type="SUPFAM" id="SSF50911">
    <property type="entry name" value="Mannose 6-phosphate receptor domain"/>
    <property type="match status" value="1"/>
</dbReference>
<feature type="domain" description="MRH" evidence="8">
    <location>
        <begin position="270"/>
        <end position="376"/>
    </location>
</feature>
<feature type="coiled-coil region" evidence="5">
    <location>
        <begin position="156"/>
        <end position="183"/>
    </location>
</feature>
<evidence type="ECO:0000256" key="4">
    <source>
        <dbReference type="ARBA" id="ARBA00023157"/>
    </source>
</evidence>
<dbReference type="InterPro" id="IPR009011">
    <property type="entry name" value="Man6P_isomerase_rcpt-bd_dom_sf"/>
</dbReference>
<dbReference type="InterPro" id="IPR039794">
    <property type="entry name" value="Gtb1-like"/>
</dbReference>
<dbReference type="Pfam" id="PF12999">
    <property type="entry name" value="PRKCSH-like"/>
    <property type="match status" value="1"/>
</dbReference>
<organism evidence="9 10">
    <name type="scientific">Anaeramoeba flamelloides</name>
    <dbReference type="NCBI Taxonomy" id="1746091"/>
    <lineage>
        <taxon>Eukaryota</taxon>
        <taxon>Metamonada</taxon>
        <taxon>Anaeramoebidae</taxon>
        <taxon>Anaeramoeba</taxon>
    </lineage>
</organism>
<dbReference type="Proteomes" id="UP001146793">
    <property type="component" value="Unassembled WGS sequence"/>
</dbReference>
<evidence type="ECO:0000313" key="10">
    <source>
        <dbReference type="Proteomes" id="UP001146793"/>
    </source>
</evidence>
<protein>
    <recommendedName>
        <fullName evidence="1">Glucosidase 2 subunit beta</fullName>
    </recommendedName>
</protein>
<evidence type="ECO:0000256" key="7">
    <source>
        <dbReference type="SAM" id="SignalP"/>
    </source>
</evidence>
<dbReference type="SUPFAM" id="SSF57424">
    <property type="entry name" value="LDL receptor-like module"/>
    <property type="match status" value="1"/>
</dbReference>
<dbReference type="GO" id="GO:0006491">
    <property type="term" value="P:N-glycan processing"/>
    <property type="evidence" value="ECO:0007669"/>
    <property type="project" value="TreeGrafter"/>
</dbReference>
<dbReference type="PROSITE" id="PS50068">
    <property type="entry name" value="LDLRA_2"/>
    <property type="match status" value="1"/>
</dbReference>
<dbReference type="InterPro" id="IPR044865">
    <property type="entry name" value="MRH_dom"/>
</dbReference>
<dbReference type="PROSITE" id="PS51914">
    <property type="entry name" value="MRH"/>
    <property type="match status" value="1"/>
</dbReference>
<evidence type="ECO:0000256" key="6">
    <source>
        <dbReference type="SAM" id="Phobius"/>
    </source>
</evidence>
<dbReference type="EMBL" id="JANTQA010000023">
    <property type="protein sequence ID" value="KAJ3443500.1"/>
    <property type="molecule type" value="Genomic_DNA"/>
</dbReference>
<dbReference type="AlphaFoldDB" id="A0AAV7ZU52"/>
<comment type="caution">
    <text evidence="9">The sequence shown here is derived from an EMBL/GenBank/DDBJ whole genome shotgun (WGS) entry which is preliminary data.</text>
</comment>
<proteinExistence type="predicted"/>